<sequence>MKAFFGTFASLWKQAPLWRLCFIMGIGSLVMAAFFPTPWLKKRAPWLPGTAPAAAHAPHDLSSGSTEEGQHEAENEPAGQLPVHLQYPSMSEIVRDHVVLGGHTMPLPRGEWHPILSAQISSASPLSFLALVRTHQGAVTGLIIAQATQQPIPLDRTGNMTGICHDDRNFLNHSLPVAPSGEDCIGSGTVVIQGSDVSTNPLINQSIARLQALGVTPIPPLFLAVQWRHIAATTDGQAQVGLMDTLIPPLDPQTHQLLAPMSVWAKDAPASSPEARNFLSQMRSWALDMQKALQRGFDNQPQGHPLPRDPLAP</sequence>
<feature type="transmembrane region" description="Helical" evidence="2">
    <location>
        <begin position="17"/>
        <end position="35"/>
    </location>
</feature>
<accession>A0ABR5ZQI4</accession>
<gene>
    <name evidence="3" type="ORF">CPA56_00560</name>
</gene>
<reference evidence="3 4" key="1">
    <citation type="submission" date="2017-10" db="EMBL/GenBank/DDBJ databases">
        <authorList>
            <person name="Jakob F."/>
        </authorList>
    </citation>
    <scope>NUCLEOTIDE SEQUENCE [LARGE SCALE GENOMIC DNA]</scope>
    <source>
        <strain evidence="3 4">TMW 2.1889</strain>
    </source>
</reference>
<evidence type="ECO:0000313" key="3">
    <source>
        <dbReference type="EMBL" id="MBA5726488.1"/>
    </source>
</evidence>
<keyword evidence="2" id="KW-0812">Transmembrane</keyword>
<name>A0ABR5ZQI4_9PROT</name>
<protein>
    <submittedName>
        <fullName evidence="3">Uncharacterized protein</fullName>
    </submittedName>
</protein>
<dbReference type="Proteomes" id="UP000765338">
    <property type="component" value="Unassembled WGS sequence"/>
</dbReference>
<keyword evidence="2" id="KW-1133">Transmembrane helix</keyword>
<dbReference type="EMBL" id="PDLY01000001">
    <property type="protein sequence ID" value="MBA5726488.1"/>
    <property type="molecule type" value="Genomic_DNA"/>
</dbReference>
<feature type="region of interest" description="Disordered" evidence="1">
    <location>
        <begin position="51"/>
        <end position="81"/>
    </location>
</feature>
<evidence type="ECO:0000256" key="2">
    <source>
        <dbReference type="SAM" id="Phobius"/>
    </source>
</evidence>
<evidence type="ECO:0000256" key="1">
    <source>
        <dbReference type="SAM" id="MobiDB-lite"/>
    </source>
</evidence>
<organism evidence="3 4">
    <name type="scientific">Bombella mellum</name>
    <dbReference type="NCBI Taxonomy" id="2039288"/>
    <lineage>
        <taxon>Bacteria</taxon>
        <taxon>Pseudomonadati</taxon>
        <taxon>Pseudomonadota</taxon>
        <taxon>Alphaproteobacteria</taxon>
        <taxon>Acetobacterales</taxon>
        <taxon>Acetobacteraceae</taxon>
        <taxon>Bombella</taxon>
    </lineage>
</organism>
<keyword evidence="2" id="KW-0472">Membrane</keyword>
<keyword evidence="4" id="KW-1185">Reference proteome</keyword>
<dbReference type="RefSeq" id="WP_182040112.1">
    <property type="nucleotide sequence ID" value="NZ_PDLY01000001.1"/>
</dbReference>
<proteinExistence type="predicted"/>
<comment type="caution">
    <text evidence="3">The sequence shown here is derived from an EMBL/GenBank/DDBJ whole genome shotgun (WGS) entry which is preliminary data.</text>
</comment>
<evidence type="ECO:0000313" key="4">
    <source>
        <dbReference type="Proteomes" id="UP000765338"/>
    </source>
</evidence>